<evidence type="ECO:0000313" key="7">
    <source>
        <dbReference type="EMBL" id="OCH99329.1"/>
    </source>
</evidence>
<dbReference type="Proteomes" id="UP000054715">
    <property type="component" value="Unassembled WGS sequence"/>
</dbReference>
<comment type="caution">
    <text evidence="6">The sequence shown here is derived from an EMBL/GenBank/DDBJ whole genome shotgun (WGS) entry which is preliminary data.</text>
</comment>
<dbReference type="SUPFAM" id="SSF51905">
    <property type="entry name" value="FAD/NAD(P)-binding domain"/>
    <property type="match status" value="1"/>
</dbReference>
<dbReference type="InterPro" id="IPR036188">
    <property type="entry name" value="FAD/NAD-bd_sf"/>
</dbReference>
<name>A0A0W0UIV4_9GAMM</name>
<dbReference type="Pfam" id="PF22780">
    <property type="entry name" value="HI0933_like_1st"/>
    <property type="match status" value="1"/>
</dbReference>
<dbReference type="PRINTS" id="PR00368">
    <property type="entry name" value="FADPNR"/>
</dbReference>
<feature type="domain" description="RsdA/BaiN/AoA(So)-like insert" evidence="5">
    <location>
        <begin position="189"/>
        <end position="338"/>
    </location>
</feature>
<dbReference type="InterPro" id="IPR057661">
    <property type="entry name" value="RsdA/BaiN/AoA(So)_Rossmann"/>
</dbReference>
<dbReference type="PANTHER" id="PTHR42887:SF2">
    <property type="entry name" value="OS12G0638800 PROTEIN"/>
    <property type="match status" value="1"/>
</dbReference>
<dbReference type="NCBIfam" id="TIGR00275">
    <property type="entry name" value="aminoacetone oxidase family FAD-binding enzyme"/>
    <property type="match status" value="1"/>
</dbReference>
<evidence type="ECO:0000313" key="8">
    <source>
        <dbReference type="Proteomes" id="UP000054715"/>
    </source>
</evidence>
<dbReference type="EMBL" id="LYOZ01000001">
    <property type="protein sequence ID" value="OCH99329.1"/>
    <property type="molecule type" value="Genomic_DNA"/>
</dbReference>
<evidence type="ECO:0000313" key="9">
    <source>
        <dbReference type="Proteomes" id="UP000093336"/>
    </source>
</evidence>
<dbReference type="PRINTS" id="PR00411">
    <property type="entry name" value="PNDRDTASEI"/>
</dbReference>
<dbReference type="PATRIC" id="fig|455.5.peg.1871"/>
<evidence type="ECO:0000259" key="4">
    <source>
        <dbReference type="Pfam" id="PF03486"/>
    </source>
</evidence>
<feature type="domain" description="RsdA/BaiN/AoA(So)-like Rossmann fold-like" evidence="4">
    <location>
        <begin position="5"/>
        <end position="391"/>
    </location>
</feature>
<dbReference type="Pfam" id="PF03486">
    <property type="entry name" value="HI0933_like"/>
    <property type="match status" value="1"/>
</dbReference>
<evidence type="ECO:0000256" key="3">
    <source>
        <dbReference type="ARBA" id="ARBA00022827"/>
    </source>
</evidence>
<dbReference type="AlphaFoldDB" id="A0A0W0UIV4"/>
<evidence type="ECO:0000313" key="6">
    <source>
        <dbReference type="EMBL" id="KTD07581.1"/>
    </source>
</evidence>
<evidence type="ECO:0000256" key="1">
    <source>
        <dbReference type="ARBA" id="ARBA00001974"/>
    </source>
</evidence>
<keyword evidence="2" id="KW-0285">Flavoprotein</keyword>
<dbReference type="SUPFAM" id="SSF160996">
    <property type="entry name" value="HI0933 insert domain-like"/>
    <property type="match status" value="1"/>
</dbReference>
<dbReference type="STRING" id="455.Ljam_1776"/>
<sequence length="393" mass="43096">MKNPDVIIIGAGAAGLMCAIEAGKRGRRVLVIDHANKVGKKILMSGGGRCNFTNYVIEPHHYLSANPHFCKSALKRYTSYDFITLVRKHNIPFHEKSHGQLFCDNKASDIVGMLLACCSEANVTIRLNTSINRVDKTEKGFSVRLGGGEHFASHSLVIATGGLSIPTMGASPFGYQLATQFGLAVLPTRAGLVPFTLQPEDKERLSLLSGISLPCQVNCNEQSFTLDMLFTHRGLSGPAMLQISSYWQPGDPLTIDLDANDEWARSLIKRKRLNPNTRLKQCLEEALPKRVVATFLDEDGLESELQTFSDKRLQKIGDSFKQWSIKPNGTEGYRTAEVTLGGVDTRAISSQTMQVNAIPGLYFVGEVLDVTGWLGGYNFQWAWSSGWAAGQAV</sequence>
<proteinExistence type="predicted"/>
<dbReference type="RefSeq" id="WP_058449688.1">
    <property type="nucleotide sequence ID" value="NZ_CAAAJF010000002.1"/>
</dbReference>
<dbReference type="Gene3D" id="3.50.50.60">
    <property type="entry name" value="FAD/NAD(P)-binding domain"/>
    <property type="match status" value="1"/>
</dbReference>
<reference evidence="7 9" key="2">
    <citation type="submission" date="2016-05" db="EMBL/GenBank/DDBJ databases">
        <authorList>
            <person name="Prochazka B."/>
            <person name="Indra A."/>
            <person name="Hasenberger P."/>
            <person name="Blaschitz M."/>
            <person name="Wagner L."/>
            <person name="Wewalka G."/>
            <person name="Sorschag S."/>
            <person name="Schmid D."/>
            <person name="Ruppitsch W."/>
        </authorList>
    </citation>
    <scope>NUCLEOTIDE SEQUENCE [LARGE SCALE GENOMIC DNA]</scope>
    <source>
        <strain evidence="7 9">974010_12</strain>
    </source>
</reference>
<dbReference type="PANTHER" id="PTHR42887">
    <property type="entry name" value="OS12G0638800 PROTEIN"/>
    <property type="match status" value="1"/>
</dbReference>
<dbReference type="OrthoDB" id="9773233at2"/>
<dbReference type="InterPro" id="IPR023166">
    <property type="entry name" value="BaiN-like_dom_sf"/>
</dbReference>
<evidence type="ECO:0000256" key="2">
    <source>
        <dbReference type="ARBA" id="ARBA00022630"/>
    </source>
</evidence>
<dbReference type="InterPro" id="IPR055178">
    <property type="entry name" value="RsdA/BaiN/AoA(So)-like_dom"/>
</dbReference>
<dbReference type="InterPro" id="IPR004792">
    <property type="entry name" value="BaiN-like"/>
</dbReference>
<keyword evidence="9" id="KW-1185">Reference proteome</keyword>
<keyword evidence="3" id="KW-0274">FAD</keyword>
<dbReference type="Proteomes" id="UP000093336">
    <property type="component" value="Unassembled WGS sequence"/>
</dbReference>
<dbReference type="Gene3D" id="2.40.30.10">
    <property type="entry name" value="Translation factors"/>
    <property type="match status" value="1"/>
</dbReference>
<dbReference type="EMBL" id="LNYG01000013">
    <property type="protein sequence ID" value="KTD07581.1"/>
    <property type="molecule type" value="Genomic_DNA"/>
</dbReference>
<dbReference type="Gene3D" id="1.10.8.260">
    <property type="entry name" value="HI0933 insert domain-like"/>
    <property type="match status" value="1"/>
</dbReference>
<reference evidence="6 8" key="1">
    <citation type="submission" date="2015-11" db="EMBL/GenBank/DDBJ databases">
        <title>Genomic analysis of 38 Legionella species identifies large and diverse effector repertoires.</title>
        <authorList>
            <person name="Burstein D."/>
            <person name="Amaro F."/>
            <person name="Zusman T."/>
            <person name="Lifshitz Z."/>
            <person name="Cohen O."/>
            <person name="Gilbert J.A."/>
            <person name="Pupko T."/>
            <person name="Shuman H.A."/>
            <person name="Segal G."/>
        </authorList>
    </citation>
    <scope>NUCLEOTIDE SEQUENCE [LARGE SCALE GENOMIC DNA]</scope>
    <source>
        <strain evidence="6 8">JA-26-G1-E2</strain>
    </source>
</reference>
<accession>A0A0W0UIV4</accession>
<comment type="cofactor">
    <cofactor evidence="1">
        <name>FAD</name>
        <dbReference type="ChEBI" id="CHEBI:57692"/>
    </cofactor>
</comment>
<protein>
    <submittedName>
        <fullName evidence="6">Flavoprotein</fullName>
    </submittedName>
</protein>
<organism evidence="6 8">
    <name type="scientific">Legionella jamestowniensis</name>
    <dbReference type="NCBI Taxonomy" id="455"/>
    <lineage>
        <taxon>Bacteria</taxon>
        <taxon>Pseudomonadati</taxon>
        <taxon>Pseudomonadota</taxon>
        <taxon>Gammaproteobacteria</taxon>
        <taxon>Legionellales</taxon>
        <taxon>Legionellaceae</taxon>
        <taxon>Legionella</taxon>
    </lineage>
</organism>
<evidence type="ECO:0000259" key="5">
    <source>
        <dbReference type="Pfam" id="PF22780"/>
    </source>
</evidence>
<gene>
    <name evidence="7" type="ORF">A8135_06480</name>
    <name evidence="6" type="ORF">Ljam_1776</name>
</gene>